<dbReference type="GO" id="GO:0009451">
    <property type="term" value="P:RNA modification"/>
    <property type="evidence" value="ECO:0007669"/>
    <property type="project" value="InterPro"/>
</dbReference>
<sequence length="335" mass="37408">MEMELVTEAYNMVQNIQIQCNTIVLRTQLAGCYMHGNIKLAEMVRRHLLEVDPNHGSNHVLLANTYASLDDWNQKERPRSEEELNEQKAKNEKYKEGAKATNKDSDGFTIKAAKKSIYKGKRVENQTNQVWSKKNIDGRKNGTIGDARMIKEITSSSPGIQRKMSELHRNSIANKKGKTFTAGTNLKTHQSQPMLSKPARHKQGAYKERAGHDSTHPDPHNITLTNTFSILDQEDVSVLDLEASIQKGTLESLAISVVPILCESWSGVGVYWCELKVGLKGLILSFVSLYIPVVVRVLNAGRDRYMGLGIFVGSSMAGCGCLLNGPDLKVDQWFY</sequence>
<proteinExistence type="predicted"/>
<keyword evidence="3" id="KW-1185">Reference proteome</keyword>
<dbReference type="GO" id="GO:0003723">
    <property type="term" value="F:RNA binding"/>
    <property type="evidence" value="ECO:0007669"/>
    <property type="project" value="InterPro"/>
</dbReference>
<feature type="compositionally biased region" description="Basic and acidic residues" evidence="1">
    <location>
        <begin position="205"/>
        <end position="219"/>
    </location>
</feature>
<evidence type="ECO:0000313" key="2">
    <source>
        <dbReference type="EMBL" id="KAD0864874.1"/>
    </source>
</evidence>
<feature type="region of interest" description="Disordered" evidence="1">
    <location>
        <begin position="188"/>
        <end position="219"/>
    </location>
</feature>
<dbReference type="Proteomes" id="UP000326396">
    <property type="component" value="Unassembled WGS sequence"/>
</dbReference>
<protein>
    <submittedName>
        <fullName evidence="2">Uncharacterized protein</fullName>
    </submittedName>
</protein>
<reference evidence="2 3" key="1">
    <citation type="submission" date="2019-05" db="EMBL/GenBank/DDBJ databases">
        <title>Mikania micrantha, genome provides insights into the molecular mechanism of rapid growth.</title>
        <authorList>
            <person name="Liu B."/>
        </authorList>
    </citation>
    <scope>NUCLEOTIDE SEQUENCE [LARGE SCALE GENOMIC DNA]</scope>
    <source>
        <strain evidence="2">NLD-2019</strain>
        <tissue evidence="2">Leaf</tissue>
    </source>
</reference>
<dbReference type="PANTHER" id="PTHR47926:SF391">
    <property type="entry name" value="TETRATRICOPEPTIDE-LIKE HELICAL DOMAIN SUPERFAMILY"/>
    <property type="match status" value="1"/>
</dbReference>
<organism evidence="2 3">
    <name type="scientific">Mikania micrantha</name>
    <name type="common">bitter vine</name>
    <dbReference type="NCBI Taxonomy" id="192012"/>
    <lineage>
        <taxon>Eukaryota</taxon>
        <taxon>Viridiplantae</taxon>
        <taxon>Streptophyta</taxon>
        <taxon>Embryophyta</taxon>
        <taxon>Tracheophyta</taxon>
        <taxon>Spermatophyta</taxon>
        <taxon>Magnoliopsida</taxon>
        <taxon>eudicotyledons</taxon>
        <taxon>Gunneridae</taxon>
        <taxon>Pentapetalae</taxon>
        <taxon>asterids</taxon>
        <taxon>campanulids</taxon>
        <taxon>Asterales</taxon>
        <taxon>Asteraceae</taxon>
        <taxon>Asteroideae</taxon>
        <taxon>Heliantheae alliance</taxon>
        <taxon>Eupatorieae</taxon>
        <taxon>Mikania</taxon>
    </lineage>
</organism>
<name>A0A5N6LGP1_9ASTR</name>
<dbReference type="PANTHER" id="PTHR47926">
    <property type="entry name" value="PENTATRICOPEPTIDE REPEAT-CONTAINING PROTEIN"/>
    <property type="match status" value="1"/>
</dbReference>
<dbReference type="AlphaFoldDB" id="A0A5N6LGP1"/>
<dbReference type="InterPro" id="IPR046960">
    <property type="entry name" value="PPR_At4g14850-like_plant"/>
</dbReference>
<evidence type="ECO:0000313" key="3">
    <source>
        <dbReference type="Proteomes" id="UP000326396"/>
    </source>
</evidence>
<dbReference type="OrthoDB" id="185373at2759"/>
<comment type="caution">
    <text evidence="2">The sequence shown here is derived from an EMBL/GenBank/DDBJ whole genome shotgun (WGS) entry which is preliminary data.</text>
</comment>
<feature type="region of interest" description="Disordered" evidence="1">
    <location>
        <begin position="72"/>
        <end position="104"/>
    </location>
</feature>
<gene>
    <name evidence="2" type="ORF">E3N88_43602</name>
</gene>
<evidence type="ECO:0000256" key="1">
    <source>
        <dbReference type="SAM" id="MobiDB-lite"/>
    </source>
</evidence>
<dbReference type="EMBL" id="SZYD01001314">
    <property type="protein sequence ID" value="KAD0864874.1"/>
    <property type="molecule type" value="Genomic_DNA"/>
</dbReference>
<accession>A0A5N6LGP1</accession>